<dbReference type="Pfam" id="PF25881">
    <property type="entry name" value="HH_YBHG"/>
    <property type="match status" value="1"/>
</dbReference>
<evidence type="ECO:0000259" key="4">
    <source>
        <dbReference type="Pfam" id="PF25881"/>
    </source>
</evidence>
<dbReference type="Gene3D" id="2.40.50.100">
    <property type="match status" value="1"/>
</dbReference>
<gene>
    <name evidence="5" type="ORF">U14_04434</name>
</gene>
<comment type="subcellular location">
    <subcellularLocation>
        <location evidence="1">Cell envelope</location>
    </subcellularLocation>
</comment>
<dbReference type="STRING" id="1499966.U14_04434"/>
<sequence length="204" mass="22532">MSVRPFLTRKAAISALLMFGLVSGMIGCKKKEEQPVQAPKDDVKQVKLLTIEPSFSSGKREFPGKTEATQIAELAFRISGTLIEFPVKEGQRVQEGELIAKIDPRDYKTVVKQVSSSLENARAQLKAMQAGARKEEIAQLQADVSAKEASVEEVKTRLDRFSKLYKEKVVAKQQVDTIQAEYDMKVQALESAKQAMSEGKAGAR</sequence>
<evidence type="ECO:0000313" key="5">
    <source>
        <dbReference type="EMBL" id="GAK53174.1"/>
    </source>
</evidence>
<feature type="coiled-coil region" evidence="3">
    <location>
        <begin position="118"/>
        <end position="157"/>
    </location>
</feature>
<name>A0A0S6W5A0_9BACT</name>
<reference evidence="5 6" key="1">
    <citation type="journal article" date="2015" name="PeerJ">
        <title>First genomic representation of candidate bacterial phylum KSB3 points to enhanced environmental sensing as a trigger of wastewater bulking.</title>
        <authorList>
            <person name="Sekiguchi Y."/>
            <person name="Ohashi A."/>
            <person name="Parks D.H."/>
            <person name="Yamauchi T."/>
            <person name="Tyson G.W."/>
            <person name="Hugenholtz P."/>
        </authorList>
    </citation>
    <scope>NUCLEOTIDE SEQUENCE [LARGE SCALE GENOMIC DNA]</scope>
</reference>
<dbReference type="Gene3D" id="1.10.287.470">
    <property type="entry name" value="Helix hairpin bin"/>
    <property type="match status" value="1"/>
</dbReference>
<keyword evidence="2 3" id="KW-0175">Coiled coil</keyword>
<dbReference type="InterPro" id="IPR059052">
    <property type="entry name" value="HH_YbhG-like"/>
</dbReference>
<dbReference type="EMBL" id="DF820459">
    <property type="protein sequence ID" value="GAK53174.1"/>
    <property type="molecule type" value="Genomic_DNA"/>
</dbReference>
<keyword evidence="6" id="KW-1185">Reference proteome</keyword>
<dbReference type="InterPro" id="IPR050465">
    <property type="entry name" value="UPF0194_transport"/>
</dbReference>
<dbReference type="HOGENOM" id="CLU_1341073_0_0_0"/>
<evidence type="ECO:0000256" key="3">
    <source>
        <dbReference type="SAM" id="Coils"/>
    </source>
</evidence>
<dbReference type="PANTHER" id="PTHR32347">
    <property type="entry name" value="EFFLUX SYSTEM COMPONENT YKNX-RELATED"/>
    <property type="match status" value="1"/>
</dbReference>
<accession>A0A0S6W5A0</accession>
<organism evidence="5 6">
    <name type="scientific">Candidatus Moduliflexus flocculans</name>
    <dbReference type="NCBI Taxonomy" id="1499966"/>
    <lineage>
        <taxon>Bacteria</taxon>
        <taxon>Candidatus Moduliflexota</taxon>
        <taxon>Candidatus Moduliflexia</taxon>
        <taxon>Candidatus Moduliflexales</taxon>
        <taxon>Candidatus Moduliflexaceae</taxon>
    </lineage>
</organism>
<evidence type="ECO:0000313" key="6">
    <source>
        <dbReference type="Proteomes" id="UP000030700"/>
    </source>
</evidence>
<dbReference type="PROSITE" id="PS51257">
    <property type="entry name" value="PROKAR_LIPOPROTEIN"/>
    <property type="match status" value="1"/>
</dbReference>
<proteinExistence type="predicted"/>
<evidence type="ECO:0000256" key="2">
    <source>
        <dbReference type="ARBA" id="ARBA00023054"/>
    </source>
</evidence>
<dbReference type="SUPFAM" id="SSF111369">
    <property type="entry name" value="HlyD-like secretion proteins"/>
    <property type="match status" value="2"/>
</dbReference>
<dbReference type="AlphaFoldDB" id="A0A0S6W5A0"/>
<dbReference type="Proteomes" id="UP000030700">
    <property type="component" value="Unassembled WGS sequence"/>
</dbReference>
<dbReference type="PANTHER" id="PTHR32347:SF29">
    <property type="entry name" value="UPF0194 MEMBRANE PROTEIN YBHG"/>
    <property type="match status" value="1"/>
</dbReference>
<evidence type="ECO:0000256" key="1">
    <source>
        <dbReference type="ARBA" id="ARBA00004196"/>
    </source>
</evidence>
<feature type="domain" description="YbhG-like alpha-helical hairpin" evidence="4">
    <location>
        <begin position="102"/>
        <end position="204"/>
    </location>
</feature>
<protein>
    <submittedName>
        <fullName evidence="5">Efflux transporter, RND family, MFP subunit</fullName>
    </submittedName>
</protein>
<dbReference type="GO" id="GO:0030313">
    <property type="term" value="C:cell envelope"/>
    <property type="evidence" value="ECO:0007669"/>
    <property type="project" value="UniProtKB-SubCell"/>
</dbReference>